<dbReference type="AlphaFoldDB" id="W2M195"/>
<accession>W2M195</accession>
<dbReference type="Proteomes" id="UP000054423">
    <property type="component" value="Unassembled WGS sequence"/>
</dbReference>
<gene>
    <name evidence="1" type="ORF">L917_00277</name>
</gene>
<proteinExistence type="predicted"/>
<organism evidence="1">
    <name type="scientific">Phytophthora nicotianae</name>
    <name type="common">Potato buckeye rot agent</name>
    <name type="synonym">Phytophthora parasitica</name>
    <dbReference type="NCBI Taxonomy" id="4792"/>
    <lineage>
        <taxon>Eukaryota</taxon>
        <taxon>Sar</taxon>
        <taxon>Stramenopiles</taxon>
        <taxon>Oomycota</taxon>
        <taxon>Peronosporomycetes</taxon>
        <taxon>Peronosporales</taxon>
        <taxon>Peronosporaceae</taxon>
        <taxon>Phytophthora</taxon>
    </lineage>
</organism>
<name>W2M195_PHYNI</name>
<dbReference type="EMBL" id="KI677185">
    <property type="protein sequence ID" value="ETM03513.1"/>
    <property type="molecule type" value="Genomic_DNA"/>
</dbReference>
<reference evidence="1" key="1">
    <citation type="submission" date="2013-11" db="EMBL/GenBank/DDBJ databases">
        <title>The Genome Sequence of Phytophthora parasitica CHvinca01.</title>
        <authorList>
            <consortium name="The Broad Institute Genomics Platform"/>
            <person name="Russ C."/>
            <person name="Tyler B."/>
            <person name="Panabieres F."/>
            <person name="Shan W."/>
            <person name="Tripathy S."/>
            <person name="Grunwald N."/>
            <person name="Machado M."/>
            <person name="Johnson C.S."/>
            <person name="Arredondo F."/>
            <person name="Hong C."/>
            <person name="Coffey M."/>
            <person name="Young S.K."/>
            <person name="Zeng Q."/>
            <person name="Gargeya S."/>
            <person name="Fitzgerald M."/>
            <person name="Abouelleil A."/>
            <person name="Alvarado L."/>
            <person name="Chapman S.B."/>
            <person name="Gainer-Dewar J."/>
            <person name="Goldberg J."/>
            <person name="Griggs A."/>
            <person name="Gujja S."/>
            <person name="Hansen M."/>
            <person name="Howarth C."/>
            <person name="Imamovic A."/>
            <person name="Ireland A."/>
            <person name="Larimer J."/>
            <person name="McCowan C."/>
            <person name="Murphy C."/>
            <person name="Pearson M."/>
            <person name="Poon T.W."/>
            <person name="Priest M."/>
            <person name="Roberts A."/>
            <person name="Saif S."/>
            <person name="Shea T."/>
            <person name="Sykes S."/>
            <person name="Wortman J."/>
            <person name="Nusbaum C."/>
            <person name="Birren B."/>
        </authorList>
    </citation>
    <scope>NUCLEOTIDE SEQUENCE [LARGE SCALE GENOMIC DNA]</scope>
    <source>
        <strain evidence="1">CHvinca01</strain>
    </source>
</reference>
<feature type="non-terminal residue" evidence="1">
    <location>
        <position position="1"/>
    </location>
</feature>
<sequence>TRTYLRSASTFCVSSAKTSTRLAPQWFNAPSSIRPSCSHFTPKIYCRLRTSLVAPNRYIWLQAPSDN</sequence>
<evidence type="ECO:0000313" key="1">
    <source>
        <dbReference type="EMBL" id="ETM03513.1"/>
    </source>
</evidence>
<feature type="non-terminal residue" evidence="1">
    <location>
        <position position="67"/>
    </location>
</feature>
<protein>
    <submittedName>
        <fullName evidence="1">Uncharacterized protein</fullName>
    </submittedName>
</protein>